<name>A0A6C7E732_ILUCY</name>
<dbReference type="InterPro" id="IPR010976">
    <property type="entry name" value="B-phosphoglucomutase_hydrolase"/>
</dbReference>
<evidence type="ECO:0000256" key="3">
    <source>
        <dbReference type="ARBA" id="ARBA00022553"/>
    </source>
</evidence>
<evidence type="ECO:0000256" key="2">
    <source>
        <dbReference type="ARBA" id="ARBA00006171"/>
    </source>
</evidence>
<keyword evidence="3" id="KW-0597">Phosphoprotein</keyword>
<dbReference type="GO" id="GO:0016787">
    <property type="term" value="F:hydrolase activity"/>
    <property type="evidence" value="ECO:0007669"/>
    <property type="project" value="UniProtKB-KW"/>
</dbReference>
<dbReference type="InterPro" id="IPR006439">
    <property type="entry name" value="HAD-SF_hydro_IA"/>
</dbReference>
<reference evidence="11 12" key="1">
    <citation type="journal article" date="2013" name="Int. J. Syst. Evol. Microbiol.">
        <title>Ilumatobacter nonamiense sp. nov. and Ilumatobacter coccineum sp. nov., isolated from seashore sand.</title>
        <authorList>
            <person name="Matsumoto A."/>
            <person name="Kasai H."/>
            <person name="Matsuo Y."/>
            <person name="Shizuri Y."/>
            <person name="Ichikawa N."/>
            <person name="Fujita N."/>
            <person name="Omura S."/>
            <person name="Takahashi Y."/>
        </authorList>
    </citation>
    <scope>NUCLEOTIDE SEQUENCE [LARGE SCALE GENOMIC DNA]</scope>
    <source>
        <strain evidence="12">NBRC 103263 / KCTC 29153 / YM16-304</strain>
    </source>
</reference>
<dbReference type="Pfam" id="PF00702">
    <property type="entry name" value="Hydrolase"/>
    <property type="match status" value="1"/>
</dbReference>
<dbReference type="EMBL" id="AP012057">
    <property type="protein sequence ID" value="BAN01872.1"/>
    <property type="molecule type" value="Genomic_DNA"/>
</dbReference>
<keyword evidence="4" id="KW-0479">Metal-binding</keyword>
<keyword evidence="7" id="KW-0119">Carbohydrate metabolism</keyword>
<dbReference type="InterPro" id="IPR036412">
    <property type="entry name" value="HAD-like_sf"/>
</dbReference>
<organism evidence="11 12">
    <name type="scientific">Ilumatobacter coccineus (strain NBRC 103263 / KCTC 29153 / YM16-304)</name>
    <dbReference type="NCBI Taxonomy" id="1313172"/>
    <lineage>
        <taxon>Bacteria</taxon>
        <taxon>Bacillati</taxon>
        <taxon>Actinomycetota</taxon>
        <taxon>Acidimicrobiia</taxon>
        <taxon>Acidimicrobiales</taxon>
        <taxon>Ilumatobacteraceae</taxon>
        <taxon>Ilumatobacter</taxon>
    </lineage>
</organism>
<protein>
    <recommendedName>
        <fullName evidence="10">Beta-phosphoglucomutase</fullName>
        <ecNumber evidence="9">5.4.2.6</ecNumber>
    </recommendedName>
</protein>
<dbReference type="GO" id="GO:0008801">
    <property type="term" value="F:beta-phosphoglucomutase activity"/>
    <property type="evidence" value="ECO:0007669"/>
    <property type="project" value="UniProtKB-EC"/>
</dbReference>
<evidence type="ECO:0000256" key="6">
    <source>
        <dbReference type="ARBA" id="ARBA00023235"/>
    </source>
</evidence>
<dbReference type="Gene3D" id="3.40.50.1000">
    <property type="entry name" value="HAD superfamily/HAD-like"/>
    <property type="match status" value="1"/>
</dbReference>
<dbReference type="EC" id="5.4.2.6" evidence="9"/>
<evidence type="ECO:0000256" key="1">
    <source>
        <dbReference type="ARBA" id="ARBA00001946"/>
    </source>
</evidence>
<keyword evidence="12" id="KW-1185">Reference proteome</keyword>
<comment type="catalytic activity">
    <reaction evidence="8">
        <text>beta-D-glucose 1-phosphate = beta-D-glucose 6-phosphate</text>
        <dbReference type="Rhea" id="RHEA:20113"/>
        <dbReference type="ChEBI" id="CHEBI:57684"/>
        <dbReference type="ChEBI" id="CHEBI:58247"/>
        <dbReference type="EC" id="5.4.2.6"/>
    </reaction>
</comment>
<comment type="similarity">
    <text evidence="2">Belongs to the HAD-like hydrolase superfamily. CbbY/CbbZ/Gph/YieH family.</text>
</comment>
<dbReference type="SFLD" id="SFLDS00003">
    <property type="entry name" value="Haloacid_Dehalogenase"/>
    <property type="match status" value="1"/>
</dbReference>
<dbReference type="OrthoDB" id="9816160at2"/>
<evidence type="ECO:0000313" key="11">
    <source>
        <dbReference type="EMBL" id="BAN01872.1"/>
    </source>
</evidence>
<keyword evidence="6" id="KW-0413">Isomerase</keyword>
<keyword evidence="11" id="KW-0378">Hydrolase</keyword>
<dbReference type="KEGG" id="aym:YM304_15580"/>
<dbReference type="InterPro" id="IPR051600">
    <property type="entry name" value="Beta-PGM-like"/>
</dbReference>
<evidence type="ECO:0000256" key="9">
    <source>
        <dbReference type="ARBA" id="ARBA00044968"/>
    </source>
</evidence>
<dbReference type="NCBIfam" id="TIGR02009">
    <property type="entry name" value="PGMB-YQAB-SF"/>
    <property type="match status" value="1"/>
</dbReference>
<keyword evidence="5" id="KW-0460">Magnesium</keyword>
<comment type="cofactor">
    <cofactor evidence="1">
        <name>Mg(2+)</name>
        <dbReference type="ChEBI" id="CHEBI:18420"/>
    </cofactor>
</comment>
<dbReference type="AlphaFoldDB" id="A0A6C7E732"/>
<dbReference type="PANTHER" id="PTHR46193:SF18">
    <property type="entry name" value="HEXITOL PHOSPHATASE B"/>
    <property type="match status" value="1"/>
</dbReference>
<sequence length="242" mass="25402">MDEISATTFAWHDYEGVLFDLDGVITPTAEIHEHAWGELFAAFDYTEADYLRYIDGKPRYDGVRSFLASRDIVLPDGDPLDAPGDSTVSALGNRKNALFNHILERDGIAPYPGSQRTLDLLADAGIPSAIVSSSKNAVPVLAAAGLADRFDIVIDGIVAADLGLAGKPAPDGYLLGAQRLGVDPRRTVVVEDATSGVAAGRNGGFAVTIGVDRGAGHATLLEHGATFVVDDLSELLPGDSES</sequence>
<dbReference type="PANTHER" id="PTHR46193">
    <property type="entry name" value="6-PHOSPHOGLUCONATE PHOSPHATASE"/>
    <property type="match status" value="1"/>
</dbReference>
<dbReference type="GO" id="GO:0046872">
    <property type="term" value="F:metal ion binding"/>
    <property type="evidence" value="ECO:0007669"/>
    <property type="project" value="UniProtKB-KW"/>
</dbReference>
<dbReference type="RefSeq" id="WP_015441119.1">
    <property type="nucleotide sequence ID" value="NC_020520.1"/>
</dbReference>
<dbReference type="Proteomes" id="UP000011863">
    <property type="component" value="Chromosome"/>
</dbReference>
<evidence type="ECO:0000256" key="8">
    <source>
        <dbReference type="ARBA" id="ARBA00044926"/>
    </source>
</evidence>
<dbReference type="PRINTS" id="PR00413">
    <property type="entry name" value="HADHALOGNASE"/>
</dbReference>
<dbReference type="SUPFAM" id="SSF56784">
    <property type="entry name" value="HAD-like"/>
    <property type="match status" value="1"/>
</dbReference>
<dbReference type="NCBIfam" id="TIGR01509">
    <property type="entry name" value="HAD-SF-IA-v3"/>
    <property type="match status" value="1"/>
</dbReference>
<dbReference type="InterPro" id="IPR023198">
    <property type="entry name" value="PGP-like_dom2"/>
</dbReference>
<evidence type="ECO:0000256" key="7">
    <source>
        <dbReference type="ARBA" id="ARBA00023277"/>
    </source>
</evidence>
<evidence type="ECO:0000256" key="5">
    <source>
        <dbReference type="ARBA" id="ARBA00022842"/>
    </source>
</evidence>
<proteinExistence type="inferred from homology"/>
<evidence type="ECO:0000256" key="10">
    <source>
        <dbReference type="ARBA" id="ARBA00044991"/>
    </source>
</evidence>
<accession>A0A6C7E732</accession>
<dbReference type="SFLD" id="SFLDG01129">
    <property type="entry name" value="C1.5:_HAD__Beta-PGM__Phosphata"/>
    <property type="match status" value="1"/>
</dbReference>
<evidence type="ECO:0000313" key="12">
    <source>
        <dbReference type="Proteomes" id="UP000011863"/>
    </source>
</evidence>
<gene>
    <name evidence="11" type="ORF">YM304_15580</name>
</gene>
<dbReference type="InterPro" id="IPR023214">
    <property type="entry name" value="HAD_sf"/>
</dbReference>
<dbReference type="Gene3D" id="1.10.150.240">
    <property type="entry name" value="Putative phosphatase, domain 2"/>
    <property type="match status" value="1"/>
</dbReference>
<evidence type="ECO:0000256" key="4">
    <source>
        <dbReference type="ARBA" id="ARBA00022723"/>
    </source>
</evidence>